<evidence type="ECO:0000256" key="2">
    <source>
        <dbReference type="SAM" id="MobiDB-lite"/>
    </source>
</evidence>
<feature type="signal peptide" evidence="3">
    <location>
        <begin position="1"/>
        <end position="19"/>
    </location>
</feature>
<keyword evidence="1 3" id="KW-0732">Signal</keyword>
<feature type="compositionally biased region" description="Low complexity" evidence="2">
    <location>
        <begin position="146"/>
        <end position="157"/>
    </location>
</feature>
<evidence type="ECO:0000313" key="6">
    <source>
        <dbReference type="Proteomes" id="UP000789759"/>
    </source>
</evidence>
<comment type="caution">
    <text evidence="5">The sequence shown here is derived from an EMBL/GenBank/DDBJ whole genome shotgun (WGS) entry which is preliminary data.</text>
</comment>
<dbReference type="PANTHER" id="PTHR28154">
    <property type="entry name" value="CELL WALL SYNTHESIS PROTEIN KNH1-RELATED"/>
    <property type="match status" value="1"/>
</dbReference>
<dbReference type="PANTHER" id="PTHR28154:SF1">
    <property type="entry name" value="CELL WALL SYNTHESIS PROTEIN KNH1-RELATED"/>
    <property type="match status" value="1"/>
</dbReference>
<feature type="chain" id="PRO_5040378682" evidence="3">
    <location>
        <begin position="20"/>
        <end position="195"/>
    </location>
</feature>
<dbReference type="OrthoDB" id="2432613at2759"/>
<evidence type="ECO:0000256" key="1">
    <source>
        <dbReference type="ARBA" id="ARBA00022729"/>
    </source>
</evidence>
<dbReference type="GO" id="GO:0042546">
    <property type="term" value="P:cell wall biogenesis"/>
    <property type="evidence" value="ECO:0007669"/>
    <property type="project" value="InterPro"/>
</dbReference>
<evidence type="ECO:0000313" key="5">
    <source>
        <dbReference type="EMBL" id="CAG8539854.1"/>
    </source>
</evidence>
<dbReference type="InterPro" id="IPR018466">
    <property type="entry name" value="Kre9/Knh1-like_N"/>
</dbReference>
<dbReference type="InterPro" id="IPR045328">
    <property type="entry name" value="Kre9/Knh1"/>
</dbReference>
<name>A0A9N9AR65_9GLOM</name>
<dbReference type="Proteomes" id="UP000789759">
    <property type="component" value="Unassembled WGS sequence"/>
</dbReference>
<evidence type="ECO:0000256" key="3">
    <source>
        <dbReference type="SAM" id="SignalP"/>
    </source>
</evidence>
<proteinExistence type="predicted"/>
<dbReference type="AlphaFoldDB" id="A0A9N9AR65"/>
<protein>
    <submittedName>
        <fullName evidence="5">23586_t:CDS:1</fullName>
    </submittedName>
</protein>
<feature type="region of interest" description="Disordered" evidence="2">
    <location>
        <begin position="131"/>
        <end position="170"/>
    </location>
</feature>
<reference evidence="5" key="1">
    <citation type="submission" date="2021-06" db="EMBL/GenBank/DDBJ databases">
        <authorList>
            <person name="Kallberg Y."/>
            <person name="Tangrot J."/>
            <person name="Rosling A."/>
        </authorList>
    </citation>
    <scope>NUCLEOTIDE SEQUENCE</scope>
    <source>
        <strain evidence="5">FL966</strain>
    </source>
</reference>
<evidence type="ECO:0000259" key="4">
    <source>
        <dbReference type="Pfam" id="PF10342"/>
    </source>
</evidence>
<dbReference type="Pfam" id="PF10342">
    <property type="entry name" value="Kre9_KNH"/>
    <property type="match status" value="1"/>
</dbReference>
<accession>A0A9N9AR65</accession>
<dbReference type="EMBL" id="CAJVQA010002205">
    <property type="protein sequence ID" value="CAG8539854.1"/>
    <property type="molecule type" value="Genomic_DNA"/>
</dbReference>
<gene>
    <name evidence="5" type="ORF">CPELLU_LOCUS4246</name>
</gene>
<dbReference type="GO" id="GO:0006078">
    <property type="term" value="P:(1-&gt;6)-beta-D-glucan biosynthetic process"/>
    <property type="evidence" value="ECO:0007669"/>
    <property type="project" value="InterPro"/>
</dbReference>
<keyword evidence="6" id="KW-1185">Reference proteome</keyword>
<sequence length="195" mass="20055">MKLIGTLFIIILSASLSYAGINTLSPFSSTTWTANSAVQITISDDGKAPLMNTLHNITCDLYAGNSQNQVFVANIAKAVDCATTQSIPYTVSPTVGPEASCYFIRYTDGSNSSNIFYSGLFTIKGTAATQAPASSPASNPNPSPNSPSKSNSSPTASGTLKAPTAASSSSGDFNHPISNFAGLSLAIIAIAFTLL</sequence>
<organism evidence="5 6">
    <name type="scientific">Cetraspora pellucida</name>
    <dbReference type="NCBI Taxonomy" id="1433469"/>
    <lineage>
        <taxon>Eukaryota</taxon>
        <taxon>Fungi</taxon>
        <taxon>Fungi incertae sedis</taxon>
        <taxon>Mucoromycota</taxon>
        <taxon>Glomeromycotina</taxon>
        <taxon>Glomeromycetes</taxon>
        <taxon>Diversisporales</taxon>
        <taxon>Gigasporaceae</taxon>
        <taxon>Cetraspora</taxon>
    </lineage>
</organism>
<feature type="domain" description="Yeast cell wall synthesis Kre9/Knh1-like N-terminal" evidence="4">
    <location>
        <begin position="25"/>
        <end position="123"/>
    </location>
</feature>